<dbReference type="Proteomes" id="UP000677918">
    <property type="component" value="Unassembled WGS sequence"/>
</dbReference>
<keyword evidence="2" id="KW-1185">Reference proteome</keyword>
<dbReference type="PIRSF" id="PIRSF016498">
    <property type="entry name" value="UCP016498"/>
    <property type="match status" value="1"/>
</dbReference>
<evidence type="ECO:0008006" key="3">
    <source>
        <dbReference type="Google" id="ProtNLM"/>
    </source>
</evidence>
<dbReference type="Pfam" id="PF09969">
    <property type="entry name" value="DUF2203"/>
    <property type="match status" value="1"/>
</dbReference>
<reference evidence="1" key="1">
    <citation type="submission" date="2021-04" db="EMBL/GenBank/DDBJ databases">
        <title>Draft genome sequence of Xylanibacillus composti strain K13.</title>
        <authorList>
            <person name="Uke A."/>
            <person name="Chhe C."/>
            <person name="Baramee S."/>
            <person name="Kosugi A."/>
        </authorList>
    </citation>
    <scope>NUCLEOTIDE SEQUENCE</scope>
    <source>
        <strain evidence="1">K13</strain>
    </source>
</reference>
<gene>
    <name evidence="1" type="ORF">XYCOK13_37760</name>
</gene>
<name>A0A8J4H4N8_9BACL</name>
<dbReference type="RefSeq" id="WP_213413757.1">
    <property type="nucleotide sequence ID" value="NZ_BOVK01000064.1"/>
</dbReference>
<dbReference type="EMBL" id="BOVK01000064">
    <property type="protein sequence ID" value="GIQ70952.1"/>
    <property type="molecule type" value="Genomic_DNA"/>
</dbReference>
<dbReference type="InterPro" id="IPR018699">
    <property type="entry name" value="DUF2203"/>
</dbReference>
<accession>A0A8J4H4N8</accession>
<organism evidence="1 2">
    <name type="scientific">Xylanibacillus composti</name>
    <dbReference type="NCBI Taxonomy" id="1572762"/>
    <lineage>
        <taxon>Bacteria</taxon>
        <taxon>Bacillati</taxon>
        <taxon>Bacillota</taxon>
        <taxon>Bacilli</taxon>
        <taxon>Bacillales</taxon>
        <taxon>Paenibacillaceae</taxon>
        <taxon>Xylanibacillus</taxon>
    </lineage>
</organism>
<evidence type="ECO:0000313" key="1">
    <source>
        <dbReference type="EMBL" id="GIQ70952.1"/>
    </source>
</evidence>
<protein>
    <recommendedName>
        <fullName evidence="3">DUF2203 family protein</fullName>
    </recommendedName>
</protein>
<comment type="caution">
    <text evidence="1">The sequence shown here is derived from an EMBL/GenBank/DDBJ whole genome shotgun (WGS) entry which is preliminary data.</text>
</comment>
<dbReference type="AlphaFoldDB" id="A0A8J4H4N8"/>
<evidence type="ECO:0000313" key="2">
    <source>
        <dbReference type="Proteomes" id="UP000677918"/>
    </source>
</evidence>
<proteinExistence type="predicted"/>
<sequence length="128" mass="14692">MKEKRYFTLEEANKLLPAVQVELTALQAVQARYAELYRSHAKLRRDNAPDEVLFGMESEMDFLQLQAKLNIDNITRTGAELKDIETGLIDFPAKKDGEDILLCWKQGEKEISHYHGLNDGFRGRRPIG</sequence>